<evidence type="ECO:0000313" key="5">
    <source>
        <dbReference type="EMBL" id="AGW14567.1"/>
    </source>
</evidence>
<dbReference type="eggNOG" id="COG1216">
    <property type="taxonomic scope" value="Bacteria"/>
</dbReference>
<dbReference type="CDD" id="cd00761">
    <property type="entry name" value="Glyco_tranf_GTA_type"/>
    <property type="match status" value="1"/>
</dbReference>
<accession>T2GFA4</accession>
<dbReference type="GO" id="GO:0016757">
    <property type="term" value="F:glycosyltransferase activity"/>
    <property type="evidence" value="ECO:0007669"/>
    <property type="project" value="UniProtKB-KW"/>
</dbReference>
<dbReference type="EMBL" id="CP006585">
    <property type="protein sequence ID" value="AGW14567.1"/>
    <property type="molecule type" value="Genomic_DNA"/>
</dbReference>
<feature type="domain" description="Glycosyltransferase 2-like" evidence="4">
    <location>
        <begin position="257"/>
        <end position="388"/>
    </location>
</feature>
<dbReference type="SUPFAM" id="SSF48452">
    <property type="entry name" value="TPR-like"/>
    <property type="match status" value="1"/>
</dbReference>
<keyword evidence="3 5" id="KW-0808">Transferase</keyword>
<sequence>MHGVSGRYHLETTARLALTHAMDGHALRRDAAGQTCARLGASLLALAWEYDPLDGALARDALTAAGMVPDLPLPREAMVAAVHHFETPAEAQQLRQAQMDRDLDRVRLLCGRMLLDAPGSAFWMREAVALAVYRGELDWLDSLLQRFQEHAPRPLAWVAQRLMGDVRLFGGDPEAARSLYAKAMAQVRALEGGEGETLCQLRLAESFWRMDRVDRAAPLWQQALNQRPWLTSHLLMVHDRLAGIADVLEVPRDPVAICLYSFNKAADLNLALESIAQSRLHGARLVVLDNGSTDATPGILAAWRARLKDRLTTIQLPVNIGAPAARNWLLAAPEVRACGDIIFMDDDATVPEDWLERLFAAKARYPEAGVWGCKVVDAGAPWRIQSADFQLAEPPPMAEPGGFAPAYPRRIRLSGVHHEDMDVGQHDYLRPCASVTGCCHLFTREGLERAGGFDLRFNPTQYDDLEHDLRLCRRGEFPVYQGSLAIVHKKVSGKSSQQERRAMASSLGNLYKLEMDYTDEEVQDLRERCLAMLLADMHAKAAALEAYGMRPVRSAWCSGV</sequence>
<evidence type="ECO:0000256" key="3">
    <source>
        <dbReference type="ARBA" id="ARBA00022679"/>
    </source>
</evidence>
<dbReference type="PATRIC" id="fig|1121448.10.peg.2801"/>
<dbReference type="InterPro" id="IPR011990">
    <property type="entry name" value="TPR-like_helical_dom_sf"/>
</dbReference>
<dbReference type="PANTHER" id="PTHR43179">
    <property type="entry name" value="RHAMNOSYLTRANSFERASE WBBL"/>
    <property type="match status" value="1"/>
</dbReference>
<name>T2GFA4_MEGG1</name>
<dbReference type="PANTHER" id="PTHR43179:SF12">
    <property type="entry name" value="GALACTOFURANOSYLTRANSFERASE GLFT2"/>
    <property type="match status" value="1"/>
</dbReference>
<evidence type="ECO:0000259" key="4">
    <source>
        <dbReference type="Pfam" id="PF00535"/>
    </source>
</evidence>
<evidence type="ECO:0000256" key="2">
    <source>
        <dbReference type="ARBA" id="ARBA00022676"/>
    </source>
</evidence>
<keyword evidence="2" id="KW-0328">Glycosyltransferase</keyword>
<dbReference type="Gene3D" id="3.90.550.10">
    <property type="entry name" value="Spore Coat Polysaccharide Biosynthesis Protein SpsA, Chain A"/>
    <property type="match status" value="1"/>
</dbReference>
<evidence type="ECO:0000256" key="1">
    <source>
        <dbReference type="ARBA" id="ARBA00006739"/>
    </source>
</evidence>
<dbReference type="Proteomes" id="UP000016587">
    <property type="component" value="Chromosome"/>
</dbReference>
<dbReference type="InterPro" id="IPR029044">
    <property type="entry name" value="Nucleotide-diphossugar_trans"/>
</dbReference>
<protein>
    <submittedName>
        <fullName evidence="5">Putative family 2 glycosyl transferase</fullName>
    </submittedName>
</protein>
<proteinExistence type="inferred from homology"/>
<dbReference type="HOGENOM" id="CLU_023729_0_0_7"/>
<gene>
    <name evidence="5" type="ORF">DGI_2839</name>
</gene>
<evidence type="ECO:0000313" key="6">
    <source>
        <dbReference type="Proteomes" id="UP000016587"/>
    </source>
</evidence>
<dbReference type="InterPro" id="IPR001173">
    <property type="entry name" value="Glyco_trans_2-like"/>
</dbReference>
<dbReference type="KEGG" id="dgg:DGI_2839"/>
<dbReference type="STRING" id="1121448.DGI_2839"/>
<keyword evidence="6" id="KW-1185">Reference proteome</keyword>
<dbReference type="AlphaFoldDB" id="T2GFA4"/>
<comment type="similarity">
    <text evidence="1">Belongs to the glycosyltransferase 2 family.</text>
</comment>
<reference evidence="5 6" key="1">
    <citation type="journal article" date="2013" name="J. Bacteriol.">
        <title>Roles of HynAB and Ech, the only two hydrogenases found in the model sulfate reducer Desulfovibrio gigas.</title>
        <authorList>
            <person name="Morais-Silva F.O."/>
            <person name="Santos C.I."/>
            <person name="Rodrigues R."/>
            <person name="Pereira I.A."/>
            <person name="Rodrigues-Pousada C."/>
        </authorList>
    </citation>
    <scope>NUCLEOTIDE SEQUENCE [LARGE SCALE GENOMIC DNA]</scope>
    <source>
        <strain evidence="6">ATCC 19364 / DSM 1382 / NCIMB 9332 / VKM B-1759</strain>
    </source>
</reference>
<dbReference type="SUPFAM" id="SSF53448">
    <property type="entry name" value="Nucleotide-diphospho-sugar transferases"/>
    <property type="match status" value="1"/>
</dbReference>
<reference evidence="6" key="2">
    <citation type="submission" date="2013-07" db="EMBL/GenBank/DDBJ databases">
        <authorList>
            <person name="Morais-Silva F.O."/>
            <person name="Rezende A.M."/>
            <person name="Pimentel C."/>
            <person name="Resende D.M."/>
            <person name="Santos C.I."/>
            <person name="Clemente C."/>
            <person name="de Oliveira L.M."/>
            <person name="da Silva S.M."/>
            <person name="Costa D.A."/>
            <person name="Varela-Raposo A."/>
            <person name="Horacio E.C.A."/>
            <person name="Matos M."/>
            <person name="Flores O."/>
            <person name="Ruiz J.C."/>
            <person name="Rodrigues-Pousada C."/>
        </authorList>
    </citation>
    <scope>NUCLEOTIDE SEQUENCE [LARGE SCALE GENOMIC DNA]</scope>
    <source>
        <strain evidence="6">ATCC 19364 / DSM 1382 / NCIMB 9332 / VKM B-1759</strain>
    </source>
</reference>
<organism evidence="5 6">
    <name type="scientific">Megalodesulfovibrio gigas (strain ATCC 19364 / DSM 1382 / NCIMB 9332 / VKM B-1759)</name>
    <name type="common">Desulfovibrio gigas</name>
    <dbReference type="NCBI Taxonomy" id="1121448"/>
    <lineage>
        <taxon>Bacteria</taxon>
        <taxon>Pseudomonadati</taxon>
        <taxon>Thermodesulfobacteriota</taxon>
        <taxon>Desulfovibrionia</taxon>
        <taxon>Desulfovibrionales</taxon>
        <taxon>Desulfovibrionaceae</taxon>
        <taxon>Megalodesulfovibrio</taxon>
    </lineage>
</organism>
<dbReference type="Pfam" id="PF00535">
    <property type="entry name" value="Glycos_transf_2"/>
    <property type="match status" value="1"/>
</dbReference>